<dbReference type="SMART" id="SM01114">
    <property type="entry name" value="CXC"/>
    <property type="match status" value="1"/>
</dbReference>
<dbReference type="eggNOG" id="KOG1171">
    <property type="taxonomic scope" value="Eukaryota"/>
</dbReference>
<evidence type="ECO:0000259" key="4">
    <source>
        <dbReference type="PROSITE" id="PS51634"/>
    </source>
</evidence>
<dbReference type="STRING" id="2880.D7FZ03"/>
<dbReference type="GO" id="GO:0005634">
    <property type="term" value="C:nucleus"/>
    <property type="evidence" value="ECO:0007669"/>
    <property type="project" value="UniProtKB-SubCell"/>
</dbReference>
<dbReference type="Proteomes" id="UP000002630">
    <property type="component" value="Linkage Group LG16"/>
</dbReference>
<dbReference type="InterPro" id="IPR033467">
    <property type="entry name" value="Tesmin/TSO1-like_CXC"/>
</dbReference>
<gene>
    <name evidence="5" type="ORF">Esi_0350_0022</name>
</gene>
<name>D7FZ03_ECTSI</name>
<evidence type="ECO:0000256" key="3">
    <source>
        <dbReference type="ARBA" id="ARBA00023242"/>
    </source>
</evidence>
<dbReference type="PANTHER" id="PTHR12446">
    <property type="entry name" value="TESMIN/TSO1-RELATED"/>
    <property type="match status" value="1"/>
</dbReference>
<dbReference type="GO" id="GO:0006355">
    <property type="term" value="P:regulation of DNA-templated transcription"/>
    <property type="evidence" value="ECO:0007669"/>
    <property type="project" value="TreeGrafter"/>
</dbReference>
<proteinExistence type="inferred from homology"/>
<dbReference type="EMBL" id="FN649741">
    <property type="protein sequence ID" value="CBJ32620.1"/>
    <property type="molecule type" value="Genomic_DNA"/>
</dbReference>
<organism evidence="5 6">
    <name type="scientific">Ectocarpus siliculosus</name>
    <name type="common">Brown alga</name>
    <name type="synonym">Conferva siliculosa</name>
    <dbReference type="NCBI Taxonomy" id="2880"/>
    <lineage>
        <taxon>Eukaryota</taxon>
        <taxon>Sar</taxon>
        <taxon>Stramenopiles</taxon>
        <taxon>Ochrophyta</taxon>
        <taxon>PX clade</taxon>
        <taxon>Phaeophyceae</taxon>
        <taxon>Ectocarpales</taxon>
        <taxon>Ectocarpaceae</taxon>
        <taxon>Ectocarpus</taxon>
    </lineage>
</organism>
<keyword evidence="3" id="KW-0539">Nucleus</keyword>
<dbReference type="AlphaFoldDB" id="D7FZ03"/>
<dbReference type="PROSITE" id="PS51634">
    <property type="entry name" value="CRC"/>
    <property type="match status" value="1"/>
</dbReference>
<dbReference type="OrthoDB" id="6283463at2759"/>
<accession>D7FZ03</accession>
<dbReference type="InParanoid" id="D7FZ03"/>
<sequence length="78" mass="8717">MCLKLYCQCFAGQLVCSDACRCENCYNSAEHGVERRAAVRELLCRSPHAFDAKFKTEPHPLSSSVRARAQAQQNARAL</sequence>
<dbReference type="InterPro" id="IPR028307">
    <property type="entry name" value="Lin-54_fam"/>
</dbReference>
<dbReference type="EMBL" id="FN648543">
    <property type="protein sequence ID" value="CBJ32620.1"/>
    <property type="molecule type" value="Genomic_DNA"/>
</dbReference>
<comment type="subcellular location">
    <subcellularLocation>
        <location evidence="1">Nucleus</location>
    </subcellularLocation>
</comment>
<evidence type="ECO:0000256" key="1">
    <source>
        <dbReference type="ARBA" id="ARBA00004123"/>
    </source>
</evidence>
<evidence type="ECO:0000313" key="6">
    <source>
        <dbReference type="Proteomes" id="UP000002630"/>
    </source>
</evidence>
<dbReference type="InterPro" id="IPR005172">
    <property type="entry name" value="CRC"/>
</dbReference>
<evidence type="ECO:0000256" key="2">
    <source>
        <dbReference type="ARBA" id="ARBA00007267"/>
    </source>
</evidence>
<keyword evidence="6" id="KW-1185">Reference proteome</keyword>
<reference evidence="5 6" key="1">
    <citation type="journal article" date="2010" name="Nature">
        <title>The Ectocarpus genome and the independent evolution of multicellularity in brown algae.</title>
        <authorList>
            <person name="Cock J.M."/>
            <person name="Sterck L."/>
            <person name="Rouze P."/>
            <person name="Scornet D."/>
            <person name="Allen A.E."/>
            <person name="Amoutzias G."/>
            <person name="Anthouard V."/>
            <person name="Artiguenave F."/>
            <person name="Aury J.M."/>
            <person name="Badger J.H."/>
            <person name="Beszteri B."/>
            <person name="Billiau K."/>
            <person name="Bonnet E."/>
            <person name="Bothwell J.H."/>
            <person name="Bowler C."/>
            <person name="Boyen C."/>
            <person name="Brownlee C."/>
            <person name="Carrano C.J."/>
            <person name="Charrier B."/>
            <person name="Cho G.Y."/>
            <person name="Coelho S.M."/>
            <person name="Collen J."/>
            <person name="Corre E."/>
            <person name="Da Silva C."/>
            <person name="Delage L."/>
            <person name="Delaroque N."/>
            <person name="Dittami S.M."/>
            <person name="Doulbeau S."/>
            <person name="Elias M."/>
            <person name="Farnham G."/>
            <person name="Gachon C.M."/>
            <person name="Gschloessl B."/>
            <person name="Heesch S."/>
            <person name="Jabbari K."/>
            <person name="Jubin C."/>
            <person name="Kawai H."/>
            <person name="Kimura K."/>
            <person name="Kloareg B."/>
            <person name="Kupper F.C."/>
            <person name="Lang D."/>
            <person name="Le Bail A."/>
            <person name="Leblanc C."/>
            <person name="Lerouge P."/>
            <person name="Lohr M."/>
            <person name="Lopez P.J."/>
            <person name="Martens C."/>
            <person name="Maumus F."/>
            <person name="Michel G."/>
            <person name="Miranda-Saavedra D."/>
            <person name="Morales J."/>
            <person name="Moreau H."/>
            <person name="Motomura T."/>
            <person name="Nagasato C."/>
            <person name="Napoli C.A."/>
            <person name="Nelson D.R."/>
            <person name="Nyvall-Collen P."/>
            <person name="Peters A.F."/>
            <person name="Pommier C."/>
            <person name="Potin P."/>
            <person name="Poulain J."/>
            <person name="Quesneville H."/>
            <person name="Read B."/>
            <person name="Rensing S.A."/>
            <person name="Ritter A."/>
            <person name="Rousvoal S."/>
            <person name="Samanta M."/>
            <person name="Samson G."/>
            <person name="Schroeder D.C."/>
            <person name="Segurens B."/>
            <person name="Strittmatter M."/>
            <person name="Tonon T."/>
            <person name="Tregear J.W."/>
            <person name="Valentin K."/>
            <person name="von Dassow P."/>
            <person name="Yamagishi T."/>
            <person name="Van de Peer Y."/>
            <person name="Wincker P."/>
        </authorList>
    </citation>
    <scope>NUCLEOTIDE SEQUENCE [LARGE SCALE GENOMIC DNA]</scope>
    <source>
        <strain evidence="6">Ec32 / CCAP1310/4</strain>
    </source>
</reference>
<protein>
    <recommendedName>
        <fullName evidence="4">CRC domain-containing protein</fullName>
    </recommendedName>
</protein>
<dbReference type="Pfam" id="PF03638">
    <property type="entry name" value="TCR"/>
    <property type="match status" value="1"/>
</dbReference>
<dbReference type="PANTHER" id="PTHR12446:SF34">
    <property type="entry name" value="PROTEIN LIN-54 HOMOLOG"/>
    <property type="match status" value="1"/>
</dbReference>
<feature type="domain" description="CRC" evidence="4">
    <location>
        <begin position="1"/>
        <end position="78"/>
    </location>
</feature>
<evidence type="ECO:0000313" key="5">
    <source>
        <dbReference type="EMBL" id="CBJ32620.1"/>
    </source>
</evidence>
<comment type="similarity">
    <text evidence="2">Belongs to the lin-54 family.</text>
</comment>